<evidence type="ECO:0000256" key="4">
    <source>
        <dbReference type="SAM" id="Phobius"/>
    </source>
</evidence>
<dbReference type="PANTHER" id="PTHR23523:SF2">
    <property type="entry name" value="2-NITROIMIDAZOLE TRANSPORTER"/>
    <property type="match status" value="1"/>
</dbReference>
<keyword evidence="2 4" id="KW-1133">Transmembrane helix</keyword>
<keyword evidence="6" id="KW-1185">Reference proteome</keyword>
<evidence type="ECO:0000313" key="5">
    <source>
        <dbReference type="EMBL" id="TWI31266.1"/>
    </source>
</evidence>
<keyword evidence="1 4" id="KW-0812">Transmembrane</keyword>
<dbReference type="AlphaFoldDB" id="A0A562NGK1"/>
<dbReference type="InterPro" id="IPR052524">
    <property type="entry name" value="MFS_Cyanate_Porter"/>
</dbReference>
<dbReference type="EMBL" id="VLKU01000010">
    <property type="protein sequence ID" value="TWI31266.1"/>
    <property type="molecule type" value="Genomic_DNA"/>
</dbReference>
<feature type="transmembrane region" description="Helical" evidence="4">
    <location>
        <begin position="135"/>
        <end position="161"/>
    </location>
</feature>
<feature type="transmembrane region" description="Helical" evidence="4">
    <location>
        <begin position="337"/>
        <end position="357"/>
    </location>
</feature>
<organism evidence="5 6">
    <name type="scientific">Paracoccus sulfuroxidans</name>
    <dbReference type="NCBI Taxonomy" id="384678"/>
    <lineage>
        <taxon>Bacteria</taxon>
        <taxon>Pseudomonadati</taxon>
        <taxon>Pseudomonadota</taxon>
        <taxon>Alphaproteobacteria</taxon>
        <taxon>Rhodobacterales</taxon>
        <taxon>Paracoccaceae</taxon>
        <taxon>Paracoccus</taxon>
    </lineage>
</organism>
<feature type="transmembrane region" description="Helical" evidence="4">
    <location>
        <begin position="213"/>
        <end position="232"/>
    </location>
</feature>
<dbReference type="Proteomes" id="UP000316225">
    <property type="component" value="Unassembled WGS sequence"/>
</dbReference>
<proteinExistence type="predicted"/>
<keyword evidence="3 4" id="KW-0472">Membrane</keyword>
<evidence type="ECO:0000313" key="6">
    <source>
        <dbReference type="Proteomes" id="UP000316225"/>
    </source>
</evidence>
<dbReference type="Pfam" id="PF07690">
    <property type="entry name" value="MFS_1"/>
    <property type="match status" value="1"/>
</dbReference>
<reference evidence="5 6" key="1">
    <citation type="journal article" date="2015" name="Stand. Genomic Sci.">
        <title>Genomic Encyclopedia of Bacterial and Archaeal Type Strains, Phase III: the genomes of soil and plant-associated and newly described type strains.</title>
        <authorList>
            <person name="Whitman W.B."/>
            <person name="Woyke T."/>
            <person name="Klenk H.P."/>
            <person name="Zhou Y."/>
            <person name="Lilburn T.G."/>
            <person name="Beck B.J."/>
            <person name="De Vos P."/>
            <person name="Vandamme P."/>
            <person name="Eisen J.A."/>
            <person name="Garrity G."/>
            <person name="Hugenholtz P."/>
            <person name="Kyrpides N.C."/>
        </authorList>
    </citation>
    <scope>NUCLEOTIDE SEQUENCE [LARGE SCALE GENOMIC DNA]</scope>
    <source>
        <strain evidence="5 6">CGMCC 1.5364</strain>
    </source>
</reference>
<dbReference type="GO" id="GO:0022857">
    <property type="term" value="F:transmembrane transporter activity"/>
    <property type="evidence" value="ECO:0007669"/>
    <property type="project" value="InterPro"/>
</dbReference>
<protein>
    <submittedName>
        <fullName evidence="5">CP family cyanate transporter-like MFS transporter</fullName>
    </submittedName>
</protein>
<accession>A0A562NGK1</accession>
<comment type="caution">
    <text evidence="5">The sequence shown here is derived from an EMBL/GenBank/DDBJ whole genome shotgun (WGS) entry which is preliminary data.</text>
</comment>
<dbReference type="Gene3D" id="1.20.1250.20">
    <property type="entry name" value="MFS general substrate transporter like domains"/>
    <property type="match status" value="1"/>
</dbReference>
<feature type="transmembrane region" description="Helical" evidence="4">
    <location>
        <begin position="280"/>
        <end position="299"/>
    </location>
</feature>
<dbReference type="PANTHER" id="PTHR23523">
    <property type="match status" value="1"/>
</dbReference>
<dbReference type="OrthoDB" id="5317164at2"/>
<feature type="transmembrane region" description="Helical" evidence="4">
    <location>
        <begin position="369"/>
        <end position="389"/>
    </location>
</feature>
<feature type="transmembrane region" description="Helical" evidence="4">
    <location>
        <begin position="252"/>
        <end position="273"/>
    </location>
</feature>
<evidence type="ECO:0000256" key="1">
    <source>
        <dbReference type="ARBA" id="ARBA00022692"/>
    </source>
</evidence>
<feature type="transmembrane region" description="Helical" evidence="4">
    <location>
        <begin position="305"/>
        <end position="325"/>
    </location>
</feature>
<feature type="transmembrane region" description="Helical" evidence="4">
    <location>
        <begin position="81"/>
        <end position="97"/>
    </location>
</feature>
<evidence type="ECO:0000256" key="2">
    <source>
        <dbReference type="ARBA" id="ARBA00022989"/>
    </source>
</evidence>
<name>A0A562NGK1_9RHOB</name>
<gene>
    <name evidence="5" type="ORF">IQ24_03124</name>
</gene>
<feature type="transmembrane region" description="Helical" evidence="4">
    <location>
        <begin position="103"/>
        <end position="123"/>
    </location>
</feature>
<feature type="transmembrane region" description="Helical" evidence="4">
    <location>
        <begin position="167"/>
        <end position="187"/>
    </location>
</feature>
<dbReference type="RefSeq" id="WP_145399211.1">
    <property type="nucleotide sequence ID" value="NZ_VLKU01000010.1"/>
</dbReference>
<dbReference type="InterPro" id="IPR036259">
    <property type="entry name" value="MFS_trans_sf"/>
</dbReference>
<dbReference type="InterPro" id="IPR011701">
    <property type="entry name" value="MFS"/>
</dbReference>
<evidence type="ECO:0000256" key="3">
    <source>
        <dbReference type="ARBA" id="ARBA00023136"/>
    </source>
</evidence>
<feature type="transmembrane region" description="Helical" evidence="4">
    <location>
        <begin position="52"/>
        <end position="74"/>
    </location>
</feature>
<dbReference type="SUPFAM" id="SSF103473">
    <property type="entry name" value="MFS general substrate transporter"/>
    <property type="match status" value="1"/>
</dbReference>
<sequence length="395" mass="40300">MTYATLSGRTARPALLLAGILLIAANLRAPITGVAPILGQVRDAFAMGTAEAGALTTLPLLVFAVASPFCVLAARRCGLERSLFLSLILIAGGGLLRSGGSEWMLFAGTAVIGMGIAIANVLLPSLIKRDFPDRIASLTSAYALTAGLVASAVSIMAVPIAELPGSSWNIALGGYVVIPVLAMVVWLPQMGQHSAPEAAAVSASTGGKIWRSALAWQVTLFFGLNSLVYYVIVTWMPQILIEAGYTPAAAGSIHGVSQLATAVPGLLIGPLIARLKDQRTIAFGVVAITAIALAGLMLAPGWATVWAAMFGFGCGATFILALAFISMRVSTVEQAAALSAMAQSVGYLIAAGAPPLIGFLHDRTGGWTVPLAACLAVAGVTALLGLGAGRARQIG</sequence>